<dbReference type="Proteomes" id="UP000271098">
    <property type="component" value="Unassembled WGS sequence"/>
</dbReference>
<proteinExistence type="predicted"/>
<reference evidence="2 3" key="2">
    <citation type="submission" date="2018-11" db="EMBL/GenBank/DDBJ databases">
        <authorList>
            <consortium name="Pathogen Informatics"/>
        </authorList>
    </citation>
    <scope>NUCLEOTIDE SEQUENCE [LARGE SCALE GENOMIC DNA]</scope>
</reference>
<name>A0A183DPJ9_9BILA</name>
<feature type="transmembrane region" description="Helical" evidence="1">
    <location>
        <begin position="46"/>
        <end position="65"/>
    </location>
</feature>
<evidence type="ECO:0000313" key="2">
    <source>
        <dbReference type="EMBL" id="VDN17720.1"/>
    </source>
</evidence>
<accession>A0A183DPJ9</accession>
<dbReference type="AlphaFoldDB" id="A0A183DPJ9"/>
<dbReference type="OrthoDB" id="5828753at2759"/>
<keyword evidence="1" id="KW-0472">Membrane</keyword>
<gene>
    <name evidence="2" type="ORF">GPUH_LOCUS10640</name>
</gene>
<keyword evidence="1" id="KW-1133">Transmembrane helix</keyword>
<evidence type="ECO:0000313" key="3">
    <source>
        <dbReference type="Proteomes" id="UP000271098"/>
    </source>
</evidence>
<keyword evidence="3" id="KW-1185">Reference proteome</keyword>
<dbReference type="EMBL" id="UYRT01078075">
    <property type="protein sequence ID" value="VDN17720.1"/>
    <property type="molecule type" value="Genomic_DNA"/>
</dbReference>
<organism evidence="4">
    <name type="scientific">Gongylonema pulchrum</name>
    <dbReference type="NCBI Taxonomy" id="637853"/>
    <lineage>
        <taxon>Eukaryota</taxon>
        <taxon>Metazoa</taxon>
        <taxon>Ecdysozoa</taxon>
        <taxon>Nematoda</taxon>
        <taxon>Chromadorea</taxon>
        <taxon>Rhabditida</taxon>
        <taxon>Spirurina</taxon>
        <taxon>Spiruromorpha</taxon>
        <taxon>Spiruroidea</taxon>
        <taxon>Gongylonematidae</taxon>
        <taxon>Gongylonema</taxon>
    </lineage>
</organism>
<keyword evidence="1" id="KW-0812">Transmembrane</keyword>
<evidence type="ECO:0000256" key="1">
    <source>
        <dbReference type="SAM" id="Phobius"/>
    </source>
</evidence>
<protein>
    <submittedName>
        <fullName evidence="2 4">Uncharacterized protein</fullName>
    </submittedName>
</protein>
<dbReference type="WBParaSite" id="GPUH_0001065301-mRNA-1">
    <property type="protein sequence ID" value="GPUH_0001065301-mRNA-1"/>
    <property type="gene ID" value="GPUH_0001065301"/>
</dbReference>
<sequence>MALRQVLEAFENNLKRLNEIGVCGVQQRKECCDDGRARRPTLCHDIMQAQLVFWTLVLSIVYSYVWKQCRKRFILCFLIVLPFLPVRIHRCRPSAATSALRGPQDLNGFGAGNFISRDRYSSLSGSSDSLSVSSSTAV</sequence>
<evidence type="ECO:0000313" key="4">
    <source>
        <dbReference type="WBParaSite" id="GPUH_0001065301-mRNA-1"/>
    </source>
</evidence>
<reference evidence="4" key="1">
    <citation type="submission" date="2016-06" db="UniProtKB">
        <authorList>
            <consortium name="WormBaseParasite"/>
        </authorList>
    </citation>
    <scope>IDENTIFICATION</scope>
</reference>